<dbReference type="InterPro" id="IPR053891">
    <property type="entry name" value="Shisa_N"/>
</dbReference>
<feature type="region of interest" description="Disordered" evidence="1">
    <location>
        <begin position="158"/>
        <end position="223"/>
    </location>
</feature>
<evidence type="ECO:0000259" key="3">
    <source>
        <dbReference type="Pfam" id="PF13908"/>
    </source>
</evidence>
<reference evidence="4" key="1">
    <citation type="submission" date="2021-01" db="EMBL/GenBank/DDBJ databases">
        <authorList>
            <person name="Li R."/>
            <person name="Bekaert M."/>
        </authorList>
    </citation>
    <scope>NUCLEOTIDE SEQUENCE</scope>
    <source>
        <strain evidence="4">Farmed</strain>
    </source>
</reference>
<keyword evidence="2" id="KW-0812">Transmembrane</keyword>
<comment type="caution">
    <text evidence="4">The sequence shown here is derived from an EMBL/GenBank/DDBJ whole genome shotgun (WGS) entry which is preliminary data.</text>
</comment>
<evidence type="ECO:0000256" key="2">
    <source>
        <dbReference type="SAM" id="Phobius"/>
    </source>
</evidence>
<keyword evidence="5" id="KW-1185">Reference proteome</keyword>
<sequence>MYYDHPYRKPTICSNYIDSDENGTIYQMFICPRHYEMDSFAYCCGPSERQTCCKSPNRSGSVIGAIIGAILLVAIIGAIIYCVCRHNKKRRGEVLSKNNEPIGTVLVPPPQQMPPPGMGPVPPQPMGYGTQPSPMMGYGPDPNQAGFPVNYGAAYGQQPYMPPQGYPQHPLPGQNYPPAYGQPDLSQPPYPSAPSYPGQVPPPPGFNMPGPVPSQPPPPYPTS</sequence>
<dbReference type="EMBL" id="CAHIKZ030003271">
    <property type="protein sequence ID" value="CAE1298278.1"/>
    <property type="molecule type" value="Genomic_DNA"/>
</dbReference>
<evidence type="ECO:0000256" key="1">
    <source>
        <dbReference type="SAM" id="MobiDB-lite"/>
    </source>
</evidence>
<keyword evidence="2" id="KW-1133">Transmembrane helix</keyword>
<protein>
    <recommendedName>
        <fullName evidence="3">Shisa N-terminal domain-containing protein</fullName>
    </recommendedName>
</protein>
<feature type="compositionally biased region" description="Pro residues" evidence="1">
    <location>
        <begin position="186"/>
        <end position="223"/>
    </location>
</feature>
<accession>A0A812DIR3</accession>
<evidence type="ECO:0000313" key="5">
    <source>
        <dbReference type="Proteomes" id="UP000597762"/>
    </source>
</evidence>
<name>A0A812DIR3_ACAPH</name>
<keyword evidence="2" id="KW-0472">Membrane</keyword>
<gene>
    <name evidence="4" type="ORF">SPHA_52509</name>
</gene>
<proteinExistence type="predicted"/>
<organism evidence="4 5">
    <name type="scientific">Acanthosepion pharaonis</name>
    <name type="common">Pharaoh cuttlefish</name>
    <name type="synonym">Sepia pharaonis</name>
    <dbReference type="NCBI Taxonomy" id="158019"/>
    <lineage>
        <taxon>Eukaryota</taxon>
        <taxon>Metazoa</taxon>
        <taxon>Spiralia</taxon>
        <taxon>Lophotrochozoa</taxon>
        <taxon>Mollusca</taxon>
        <taxon>Cephalopoda</taxon>
        <taxon>Coleoidea</taxon>
        <taxon>Decapodiformes</taxon>
        <taxon>Sepiida</taxon>
        <taxon>Sepiina</taxon>
        <taxon>Sepiidae</taxon>
        <taxon>Acanthosepion</taxon>
    </lineage>
</organism>
<dbReference type="AlphaFoldDB" id="A0A812DIR3"/>
<dbReference type="Proteomes" id="UP000597762">
    <property type="component" value="Unassembled WGS sequence"/>
</dbReference>
<evidence type="ECO:0000313" key="4">
    <source>
        <dbReference type="EMBL" id="CAE1298278.1"/>
    </source>
</evidence>
<dbReference type="Pfam" id="PF13908">
    <property type="entry name" value="Shisa_N"/>
    <property type="match status" value="1"/>
</dbReference>
<feature type="domain" description="Shisa N-terminal" evidence="3">
    <location>
        <begin position="13"/>
        <end position="57"/>
    </location>
</feature>
<feature type="transmembrane region" description="Helical" evidence="2">
    <location>
        <begin position="63"/>
        <end position="84"/>
    </location>
</feature>
<dbReference type="OrthoDB" id="6158295at2759"/>